<sequence>MSFLLAASRHGGVGMLRRGAAGMPRSSVLMAHQHQQPRQMSTLKTMYKYVFRSNATYVTYIVVGVVVLEAIYGKAIDTLWDSVNKGKQFKDVDWSKFKSDDDEEEE</sequence>
<reference evidence="12" key="1">
    <citation type="submission" date="2021-02" db="EMBL/GenBank/DDBJ databases">
        <title>First Annotated Genome of the Yellow-green Alga Tribonema minus.</title>
        <authorList>
            <person name="Mahan K.M."/>
        </authorList>
    </citation>
    <scope>NUCLEOTIDE SEQUENCE</scope>
    <source>
        <strain evidence="12">UTEX B ZZ1240</strain>
    </source>
</reference>
<keyword evidence="8 11" id="KW-1133">Transmembrane helix</keyword>
<evidence type="ECO:0000256" key="6">
    <source>
        <dbReference type="ARBA" id="ARBA00022792"/>
    </source>
</evidence>
<dbReference type="OrthoDB" id="44067at2759"/>
<evidence type="ECO:0000256" key="9">
    <source>
        <dbReference type="ARBA" id="ARBA00023128"/>
    </source>
</evidence>
<dbReference type="GO" id="GO:0045275">
    <property type="term" value="C:respiratory chain complex III"/>
    <property type="evidence" value="ECO:0007669"/>
    <property type="project" value="InterPro"/>
</dbReference>
<accession>A0A836C8S1</accession>
<evidence type="ECO:0000256" key="8">
    <source>
        <dbReference type="ARBA" id="ARBA00022989"/>
    </source>
</evidence>
<keyword evidence="3" id="KW-0813">Transport</keyword>
<evidence type="ECO:0000313" key="13">
    <source>
        <dbReference type="Proteomes" id="UP000664859"/>
    </source>
</evidence>
<feature type="transmembrane region" description="Helical" evidence="11">
    <location>
        <begin position="55"/>
        <end position="72"/>
    </location>
</feature>
<evidence type="ECO:0000256" key="2">
    <source>
        <dbReference type="ARBA" id="ARBA00007856"/>
    </source>
</evidence>
<dbReference type="InterPro" id="IPR008027">
    <property type="entry name" value="QCR9"/>
</dbReference>
<dbReference type="PANTHER" id="PTHR12980">
    <property type="entry name" value="UBIQUINOL-CYTOCHROME C REDUCTASE COMPLEX, SUBUNIT X"/>
    <property type="match status" value="1"/>
</dbReference>
<evidence type="ECO:0000256" key="7">
    <source>
        <dbReference type="ARBA" id="ARBA00022982"/>
    </source>
</evidence>
<keyword evidence="5 11" id="KW-0812">Transmembrane</keyword>
<gene>
    <name evidence="12" type="ORF">JKP88DRAFT_227453</name>
</gene>
<dbReference type="SUPFAM" id="SSF81514">
    <property type="entry name" value="Subunit X (non-heme 7 kDa protein) of cytochrome bc1 complex (Ubiquinol-cytochrome c reductase)"/>
    <property type="match status" value="1"/>
</dbReference>
<comment type="caution">
    <text evidence="12">The sequence shown here is derived from an EMBL/GenBank/DDBJ whole genome shotgun (WGS) entry which is preliminary data.</text>
</comment>
<keyword evidence="4" id="KW-0679">Respiratory chain</keyword>
<keyword evidence="10 11" id="KW-0472">Membrane</keyword>
<dbReference type="GO" id="GO:0005743">
    <property type="term" value="C:mitochondrial inner membrane"/>
    <property type="evidence" value="ECO:0007669"/>
    <property type="project" value="UniProtKB-SubCell"/>
</dbReference>
<evidence type="ECO:0000256" key="1">
    <source>
        <dbReference type="ARBA" id="ARBA00004434"/>
    </source>
</evidence>
<keyword evidence="7" id="KW-0249">Electron transport</keyword>
<evidence type="ECO:0000256" key="11">
    <source>
        <dbReference type="SAM" id="Phobius"/>
    </source>
</evidence>
<dbReference type="InterPro" id="IPR036656">
    <property type="entry name" value="QCR9_sf"/>
</dbReference>
<dbReference type="Gene3D" id="1.20.5.260">
    <property type="entry name" value="Cytochrome b-c1 complex subunit 9"/>
    <property type="match status" value="1"/>
</dbReference>
<name>A0A836C8S1_9STRA</name>
<evidence type="ECO:0000313" key="12">
    <source>
        <dbReference type="EMBL" id="KAG5176799.1"/>
    </source>
</evidence>
<evidence type="ECO:0000256" key="10">
    <source>
        <dbReference type="ARBA" id="ARBA00023136"/>
    </source>
</evidence>
<dbReference type="EMBL" id="JAFCMP010000533">
    <property type="protein sequence ID" value="KAG5176799.1"/>
    <property type="molecule type" value="Genomic_DNA"/>
</dbReference>
<evidence type="ECO:0000256" key="3">
    <source>
        <dbReference type="ARBA" id="ARBA00022448"/>
    </source>
</evidence>
<evidence type="ECO:0000256" key="4">
    <source>
        <dbReference type="ARBA" id="ARBA00022660"/>
    </source>
</evidence>
<keyword evidence="9" id="KW-0496">Mitochondrion</keyword>
<comment type="subcellular location">
    <subcellularLocation>
        <location evidence="1">Mitochondrion inner membrane</location>
        <topology evidence="1">Single-pass membrane protein</topology>
    </subcellularLocation>
</comment>
<dbReference type="Pfam" id="PF05365">
    <property type="entry name" value="UCR_UQCRX_QCR9"/>
    <property type="match status" value="1"/>
</dbReference>
<keyword evidence="13" id="KW-1185">Reference proteome</keyword>
<comment type="similarity">
    <text evidence="2">Belongs to the UQCR10/QCR9 family.</text>
</comment>
<keyword evidence="6" id="KW-0999">Mitochondrion inner membrane</keyword>
<dbReference type="FunFam" id="1.20.5.260:FF:000001">
    <property type="entry name" value="Cytochrome b-c1 complex subunit 9"/>
    <property type="match status" value="1"/>
</dbReference>
<dbReference type="Proteomes" id="UP000664859">
    <property type="component" value="Unassembled WGS sequence"/>
</dbReference>
<proteinExistence type="inferred from homology"/>
<protein>
    <submittedName>
        <fullName evidence="12">Ubiquinol-cytochrome C reductase</fullName>
    </submittedName>
</protein>
<organism evidence="12 13">
    <name type="scientific">Tribonema minus</name>
    <dbReference type="NCBI Taxonomy" id="303371"/>
    <lineage>
        <taxon>Eukaryota</taxon>
        <taxon>Sar</taxon>
        <taxon>Stramenopiles</taxon>
        <taxon>Ochrophyta</taxon>
        <taxon>PX clade</taxon>
        <taxon>Xanthophyceae</taxon>
        <taxon>Tribonematales</taxon>
        <taxon>Tribonemataceae</taxon>
        <taxon>Tribonema</taxon>
    </lineage>
</organism>
<dbReference type="AlphaFoldDB" id="A0A836C8S1"/>
<dbReference type="PANTHER" id="PTHR12980:SF0">
    <property type="entry name" value="CYTOCHROME B-C1 COMPLEX SUBUNIT 9"/>
    <property type="match status" value="1"/>
</dbReference>
<dbReference type="GO" id="GO:0006122">
    <property type="term" value="P:mitochondrial electron transport, ubiquinol to cytochrome c"/>
    <property type="evidence" value="ECO:0007669"/>
    <property type="project" value="InterPro"/>
</dbReference>
<evidence type="ECO:0000256" key="5">
    <source>
        <dbReference type="ARBA" id="ARBA00022692"/>
    </source>
</evidence>